<dbReference type="GO" id="GO:0003677">
    <property type="term" value="F:DNA binding"/>
    <property type="evidence" value="ECO:0007669"/>
    <property type="project" value="UniProtKB-KW"/>
</dbReference>
<dbReference type="PRINTS" id="PR00039">
    <property type="entry name" value="HTHLYSR"/>
</dbReference>
<dbReference type="InterPro" id="IPR005119">
    <property type="entry name" value="LysR_subst-bd"/>
</dbReference>
<dbReference type="InterPro" id="IPR000847">
    <property type="entry name" value="LysR_HTH_N"/>
</dbReference>
<dbReference type="SUPFAM" id="SSF46785">
    <property type="entry name" value="Winged helix' DNA-binding domain"/>
    <property type="match status" value="1"/>
</dbReference>
<organism evidence="6 7">
    <name type="scientific">Kitasatospora kifunensis</name>
    <name type="common">Streptomyces kifunensis</name>
    <dbReference type="NCBI Taxonomy" id="58351"/>
    <lineage>
        <taxon>Bacteria</taxon>
        <taxon>Bacillati</taxon>
        <taxon>Actinomycetota</taxon>
        <taxon>Actinomycetes</taxon>
        <taxon>Kitasatosporales</taxon>
        <taxon>Streptomycetaceae</taxon>
        <taxon>Kitasatospora</taxon>
    </lineage>
</organism>
<name>A0A7W7VW79_KITKI</name>
<gene>
    <name evidence="6" type="ORF">FHR34_003651</name>
</gene>
<sequence>MDLDLAQVRAFLATAEHRHFRHAAEELSLTQQALSKRIARLEAALGERLLERDGRTVELTAAGERFLEPARALLAAGATAVAAVRGTVRPLRLDVWGHLFAPLRTVRQVLDDGAVQARGQGLPVVEIGHGRDLPSVVGALLREEVEAGFGRYHALADRRARTLAHRLVRLEPVDVILGPGHPLAASHALRPTELRGGRLLLPAAPERLEFMQRFAERFGLGDALAPEANLGAEHFLAQLRESADGFTVLPADVPLPEGAAGAGLRAVPLVDPTPLYAWSLIWPSQGAHPGIAALLGGFAEVGRRNRWLEYRPGRDWLPEAEHAELTGQR</sequence>
<comment type="similarity">
    <text evidence="1">Belongs to the LysR transcriptional regulatory family.</text>
</comment>
<keyword evidence="4" id="KW-0804">Transcription</keyword>
<evidence type="ECO:0000313" key="6">
    <source>
        <dbReference type="EMBL" id="MBB4924658.1"/>
    </source>
</evidence>
<evidence type="ECO:0000256" key="2">
    <source>
        <dbReference type="ARBA" id="ARBA00023015"/>
    </source>
</evidence>
<reference evidence="6 7" key="1">
    <citation type="submission" date="2020-08" db="EMBL/GenBank/DDBJ databases">
        <title>Sequencing the genomes of 1000 actinobacteria strains.</title>
        <authorList>
            <person name="Klenk H.-P."/>
        </authorList>
    </citation>
    <scope>NUCLEOTIDE SEQUENCE [LARGE SCALE GENOMIC DNA]</scope>
    <source>
        <strain evidence="6 7">DSM 41654</strain>
    </source>
</reference>
<dbReference type="FunFam" id="1.10.10.10:FF:000001">
    <property type="entry name" value="LysR family transcriptional regulator"/>
    <property type="match status" value="1"/>
</dbReference>
<accession>A0A7W7VW79</accession>
<evidence type="ECO:0000259" key="5">
    <source>
        <dbReference type="PROSITE" id="PS50931"/>
    </source>
</evidence>
<dbReference type="InterPro" id="IPR036390">
    <property type="entry name" value="WH_DNA-bd_sf"/>
</dbReference>
<dbReference type="EMBL" id="JACHJV010000001">
    <property type="protein sequence ID" value="MBB4924658.1"/>
    <property type="molecule type" value="Genomic_DNA"/>
</dbReference>
<dbReference type="GO" id="GO:0032993">
    <property type="term" value="C:protein-DNA complex"/>
    <property type="evidence" value="ECO:0007669"/>
    <property type="project" value="TreeGrafter"/>
</dbReference>
<dbReference type="PANTHER" id="PTHR30346:SF0">
    <property type="entry name" value="HCA OPERON TRANSCRIPTIONAL ACTIVATOR HCAR"/>
    <property type="match status" value="1"/>
</dbReference>
<dbReference type="InterPro" id="IPR036388">
    <property type="entry name" value="WH-like_DNA-bd_sf"/>
</dbReference>
<dbReference type="Gene3D" id="3.40.190.10">
    <property type="entry name" value="Periplasmic binding protein-like II"/>
    <property type="match status" value="2"/>
</dbReference>
<keyword evidence="7" id="KW-1185">Reference proteome</keyword>
<keyword evidence="2" id="KW-0805">Transcription regulation</keyword>
<dbReference type="AlphaFoldDB" id="A0A7W7VW79"/>
<keyword evidence="3 6" id="KW-0238">DNA-binding</keyword>
<evidence type="ECO:0000256" key="1">
    <source>
        <dbReference type="ARBA" id="ARBA00009437"/>
    </source>
</evidence>
<dbReference type="PANTHER" id="PTHR30346">
    <property type="entry name" value="TRANSCRIPTIONAL DUAL REGULATOR HCAR-RELATED"/>
    <property type="match status" value="1"/>
</dbReference>
<feature type="domain" description="HTH lysR-type" evidence="5">
    <location>
        <begin position="3"/>
        <end position="60"/>
    </location>
</feature>
<dbReference type="GO" id="GO:0003700">
    <property type="term" value="F:DNA-binding transcription factor activity"/>
    <property type="evidence" value="ECO:0007669"/>
    <property type="project" value="InterPro"/>
</dbReference>
<dbReference type="Gene3D" id="1.10.10.10">
    <property type="entry name" value="Winged helix-like DNA-binding domain superfamily/Winged helix DNA-binding domain"/>
    <property type="match status" value="1"/>
</dbReference>
<protein>
    <submittedName>
        <fullName evidence="6">DNA-binding transcriptional LysR family regulator</fullName>
    </submittedName>
</protein>
<proteinExistence type="inferred from homology"/>
<evidence type="ECO:0000256" key="3">
    <source>
        <dbReference type="ARBA" id="ARBA00023125"/>
    </source>
</evidence>
<dbReference type="Proteomes" id="UP000540506">
    <property type="component" value="Unassembled WGS sequence"/>
</dbReference>
<dbReference type="SUPFAM" id="SSF53850">
    <property type="entry name" value="Periplasmic binding protein-like II"/>
    <property type="match status" value="1"/>
</dbReference>
<evidence type="ECO:0000256" key="4">
    <source>
        <dbReference type="ARBA" id="ARBA00023163"/>
    </source>
</evidence>
<dbReference type="Pfam" id="PF03466">
    <property type="entry name" value="LysR_substrate"/>
    <property type="match status" value="1"/>
</dbReference>
<dbReference type="Pfam" id="PF00126">
    <property type="entry name" value="HTH_1"/>
    <property type="match status" value="1"/>
</dbReference>
<dbReference type="PROSITE" id="PS50931">
    <property type="entry name" value="HTH_LYSR"/>
    <property type="match status" value="1"/>
</dbReference>
<evidence type="ECO:0000313" key="7">
    <source>
        <dbReference type="Proteomes" id="UP000540506"/>
    </source>
</evidence>
<comment type="caution">
    <text evidence="6">The sequence shown here is derived from an EMBL/GenBank/DDBJ whole genome shotgun (WGS) entry which is preliminary data.</text>
</comment>